<feature type="compositionally biased region" description="Basic and acidic residues" evidence="6">
    <location>
        <begin position="26"/>
        <end position="39"/>
    </location>
</feature>
<reference evidence="8 9" key="2">
    <citation type="submission" date="2024-05" db="EMBL/GenBank/DDBJ databases">
        <authorList>
            <person name="Chen Y."/>
            <person name="Shah S."/>
            <person name="Dougan E. K."/>
            <person name="Thang M."/>
            <person name="Chan C."/>
        </authorList>
    </citation>
    <scope>NUCLEOTIDE SEQUENCE [LARGE SCALE GENOMIC DNA]</scope>
</reference>
<proteinExistence type="predicted"/>
<evidence type="ECO:0000313" key="8">
    <source>
        <dbReference type="EMBL" id="CAL4773765.1"/>
    </source>
</evidence>
<dbReference type="PROSITE" id="PS50005">
    <property type="entry name" value="TPR"/>
    <property type="match status" value="1"/>
</dbReference>
<comment type="caution">
    <text evidence="7">The sequence shown here is derived from an EMBL/GenBank/DDBJ whole genome shotgun (WGS) entry which is preliminary data.</text>
</comment>
<evidence type="ECO:0000256" key="3">
    <source>
        <dbReference type="ARBA" id="ARBA00023110"/>
    </source>
</evidence>
<feature type="compositionally biased region" description="Low complexity" evidence="6">
    <location>
        <begin position="1"/>
        <end position="11"/>
    </location>
</feature>
<sequence length="171" mass="18889">MSDPVAAPADDVAGRKSTDSSASIPRPKEPEEMTAEERSAFAEKCKGIGNRGFQAGDWDYAVVAYQEGIRYLEFVAHDQQMQPLPSDHGGAQRLEKDMALAVTIFSNLAATMLKMDEPSEALGYAEKALRFDPKHVKSLFRMGQAHLALGNFDAVHLTAKELEEQEQEEVY</sequence>
<keyword evidence="9" id="KW-1185">Reference proteome</keyword>
<dbReference type="OrthoDB" id="433738at2759"/>
<feature type="region of interest" description="Disordered" evidence="6">
    <location>
        <begin position="1"/>
        <end position="39"/>
    </location>
</feature>
<feature type="repeat" description="TPR" evidence="5">
    <location>
        <begin position="102"/>
        <end position="135"/>
    </location>
</feature>
<dbReference type="InterPro" id="IPR019734">
    <property type="entry name" value="TPR_rpt"/>
</dbReference>
<evidence type="ECO:0000313" key="9">
    <source>
        <dbReference type="Proteomes" id="UP001152797"/>
    </source>
</evidence>
<protein>
    <recommendedName>
        <fullName evidence="2">peptidylprolyl isomerase</fullName>
        <ecNumber evidence="2">5.2.1.8</ecNumber>
    </recommendedName>
</protein>
<organism evidence="7">
    <name type="scientific">Cladocopium goreaui</name>
    <dbReference type="NCBI Taxonomy" id="2562237"/>
    <lineage>
        <taxon>Eukaryota</taxon>
        <taxon>Sar</taxon>
        <taxon>Alveolata</taxon>
        <taxon>Dinophyceae</taxon>
        <taxon>Suessiales</taxon>
        <taxon>Symbiodiniaceae</taxon>
        <taxon>Cladocopium</taxon>
    </lineage>
</organism>
<evidence type="ECO:0000256" key="2">
    <source>
        <dbReference type="ARBA" id="ARBA00013194"/>
    </source>
</evidence>
<evidence type="ECO:0000256" key="1">
    <source>
        <dbReference type="ARBA" id="ARBA00000971"/>
    </source>
</evidence>
<dbReference type="InterPro" id="IPR050754">
    <property type="entry name" value="FKBP4/5/8-like"/>
</dbReference>
<dbReference type="AlphaFoldDB" id="A0A9P1C992"/>
<gene>
    <name evidence="7" type="ORF">C1SCF055_LOCUS13805</name>
</gene>
<dbReference type="EMBL" id="CAMXCT010001083">
    <property type="protein sequence ID" value="CAI3986453.1"/>
    <property type="molecule type" value="Genomic_DNA"/>
</dbReference>
<dbReference type="InterPro" id="IPR011990">
    <property type="entry name" value="TPR-like_helical_dom_sf"/>
</dbReference>
<keyword evidence="3" id="KW-0697">Rotamase</keyword>
<evidence type="ECO:0000256" key="6">
    <source>
        <dbReference type="SAM" id="MobiDB-lite"/>
    </source>
</evidence>
<comment type="catalytic activity">
    <reaction evidence="1">
        <text>[protein]-peptidylproline (omega=180) = [protein]-peptidylproline (omega=0)</text>
        <dbReference type="Rhea" id="RHEA:16237"/>
        <dbReference type="Rhea" id="RHEA-COMP:10747"/>
        <dbReference type="Rhea" id="RHEA-COMP:10748"/>
        <dbReference type="ChEBI" id="CHEBI:83833"/>
        <dbReference type="ChEBI" id="CHEBI:83834"/>
        <dbReference type="EC" id="5.2.1.8"/>
    </reaction>
</comment>
<dbReference type="PANTHER" id="PTHR46512:SF9">
    <property type="entry name" value="PEPTIDYLPROLYL ISOMERASE"/>
    <property type="match status" value="1"/>
</dbReference>
<reference evidence="7" key="1">
    <citation type="submission" date="2022-10" db="EMBL/GenBank/DDBJ databases">
        <authorList>
            <person name="Chen Y."/>
            <person name="Dougan E. K."/>
            <person name="Chan C."/>
            <person name="Rhodes N."/>
            <person name="Thang M."/>
        </authorList>
    </citation>
    <scope>NUCLEOTIDE SEQUENCE</scope>
</reference>
<accession>A0A9P1C992</accession>
<evidence type="ECO:0000256" key="4">
    <source>
        <dbReference type="ARBA" id="ARBA00023235"/>
    </source>
</evidence>
<dbReference type="Proteomes" id="UP001152797">
    <property type="component" value="Unassembled WGS sequence"/>
</dbReference>
<keyword evidence="5" id="KW-0802">TPR repeat</keyword>
<dbReference type="EMBL" id="CAMXCT020001083">
    <property type="protein sequence ID" value="CAL1139828.1"/>
    <property type="molecule type" value="Genomic_DNA"/>
</dbReference>
<dbReference type="EMBL" id="CAMXCT030001083">
    <property type="protein sequence ID" value="CAL4773765.1"/>
    <property type="molecule type" value="Genomic_DNA"/>
</dbReference>
<evidence type="ECO:0000313" key="7">
    <source>
        <dbReference type="EMBL" id="CAI3986453.1"/>
    </source>
</evidence>
<evidence type="ECO:0000256" key="5">
    <source>
        <dbReference type="PROSITE-ProRule" id="PRU00339"/>
    </source>
</evidence>
<dbReference type="GO" id="GO:0003755">
    <property type="term" value="F:peptidyl-prolyl cis-trans isomerase activity"/>
    <property type="evidence" value="ECO:0007669"/>
    <property type="project" value="UniProtKB-EC"/>
</dbReference>
<keyword evidence="4" id="KW-0413">Isomerase</keyword>
<dbReference type="SUPFAM" id="SSF48452">
    <property type="entry name" value="TPR-like"/>
    <property type="match status" value="1"/>
</dbReference>
<dbReference type="PANTHER" id="PTHR46512">
    <property type="entry name" value="PEPTIDYLPROLYL ISOMERASE"/>
    <property type="match status" value="1"/>
</dbReference>
<dbReference type="Gene3D" id="1.25.40.10">
    <property type="entry name" value="Tetratricopeptide repeat domain"/>
    <property type="match status" value="1"/>
</dbReference>
<name>A0A9P1C992_9DINO</name>
<dbReference type="EC" id="5.2.1.8" evidence="2"/>